<sequence length="94" mass="10749">MTALGVNAKAAVTDAMKRLTKQEHMPYEQEHIEGRLQAVRVFYDGCTYRALYASVGNHDEVLLALHVVNKKSRKLPLAAKRKALKRLKDWESRD</sequence>
<accession>A0A7G1NHH5</accession>
<reference evidence="1 2" key="1">
    <citation type="journal article" date="2014" name="Int. J. Syst. Evol. Microbiol.">
        <title>Complete genome sequence of Corynebacterium casei LMG S-19264T (=DSM 44701T), isolated from a smear-ripened cheese.</title>
        <authorList>
            <consortium name="US DOE Joint Genome Institute (JGI-PGF)"/>
            <person name="Walter F."/>
            <person name="Albersmeier A."/>
            <person name="Kalinowski J."/>
            <person name="Ruckert C."/>
        </authorList>
    </citation>
    <scope>NUCLEOTIDE SEQUENCE [LARGE SCALE GENOMIC DNA]</scope>
    <source>
        <strain evidence="1 2">JCM 4255</strain>
    </source>
</reference>
<dbReference type="KEGG" id="stui:GCM10017668_23680"/>
<dbReference type="AlphaFoldDB" id="A0A7G1NHH5"/>
<dbReference type="Pfam" id="PF05973">
    <property type="entry name" value="Gp49"/>
    <property type="match status" value="1"/>
</dbReference>
<dbReference type="EMBL" id="AP023439">
    <property type="protein sequence ID" value="BCL20525.1"/>
    <property type="molecule type" value="Genomic_DNA"/>
</dbReference>
<organism evidence="1 2">
    <name type="scientific">Streptomyces tuirus</name>
    <dbReference type="NCBI Taxonomy" id="68278"/>
    <lineage>
        <taxon>Bacteria</taxon>
        <taxon>Bacillati</taxon>
        <taxon>Actinomycetota</taxon>
        <taxon>Actinomycetes</taxon>
        <taxon>Kitasatosporales</taxon>
        <taxon>Streptomycetaceae</taxon>
        <taxon>Streptomyces</taxon>
    </lineage>
</organism>
<gene>
    <name evidence="1" type="ORF">GCM10017668_23680</name>
</gene>
<dbReference type="RefSeq" id="WP_353784504.1">
    <property type="nucleotide sequence ID" value="NZ_AP023439.1"/>
</dbReference>
<proteinExistence type="predicted"/>
<evidence type="ECO:0008006" key="3">
    <source>
        <dbReference type="Google" id="ProtNLM"/>
    </source>
</evidence>
<name>A0A7G1NHH5_9ACTN</name>
<dbReference type="Proteomes" id="UP000516373">
    <property type="component" value="Chromosome"/>
</dbReference>
<protein>
    <recommendedName>
        <fullName evidence="3">Toxin RelE</fullName>
    </recommendedName>
</protein>
<evidence type="ECO:0000313" key="1">
    <source>
        <dbReference type="EMBL" id="BCL20525.1"/>
    </source>
</evidence>
<dbReference type="InterPro" id="IPR009241">
    <property type="entry name" value="HigB-like"/>
</dbReference>
<evidence type="ECO:0000313" key="2">
    <source>
        <dbReference type="Proteomes" id="UP000516373"/>
    </source>
</evidence>